<sequence length="155" mass="16698">MSTTVDFTLELPAAAEIQAALQGQRVLAAHLATTHPTQSIQIVDSAGQPHQVELPTSALRLLGDVLAELAAGNAVRVVPVHAELTTQDAADLLNVSRPHLVKLLEEGALPFHRAGKHRRVRFADLMQFKAAREAASHHAMKALAEQALELKLGYE</sequence>
<dbReference type="InterPro" id="IPR009061">
    <property type="entry name" value="DNA-bd_dom_put_sf"/>
</dbReference>
<dbReference type="InterPro" id="IPR041657">
    <property type="entry name" value="HTH_17"/>
</dbReference>
<dbReference type="EMBL" id="CP136508">
    <property type="protein sequence ID" value="WUR13655.1"/>
    <property type="molecule type" value="Genomic_DNA"/>
</dbReference>
<accession>A0ABZ1ULM9</accession>
<proteinExistence type="predicted"/>
<organism evidence="2 3">
    <name type="scientific">[Empedobacter] haloabium</name>
    <dbReference type="NCBI Taxonomy" id="592317"/>
    <lineage>
        <taxon>Bacteria</taxon>
        <taxon>Pseudomonadati</taxon>
        <taxon>Pseudomonadota</taxon>
        <taxon>Betaproteobacteria</taxon>
        <taxon>Burkholderiales</taxon>
        <taxon>Oxalobacteraceae</taxon>
        <taxon>Telluria group</taxon>
        <taxon>Telluria group incertae sedis</taxon>
    </lineage>
</organism>
<evidence type="ECO:0000313" key="3">
    <source>
        <dbReference type="Proteomes" id="UP000321323"/>
    </source>
</evidence>
<reference evidence="2 3" key="1">
    <citation type="journal article" date="2019" name="Int. J. Syst. Evol. Microbiol.">
        <title>The Draft Whole-Genome Sequence of the Antibiotic Producer Empedobacter haloabium ATCC 31962 Provides Indications for Its Taxonomic Reclassification.</title>
        <authorList>
            <person name="Miess H."/>
            <person name="Arlt P."/>
            <person name="Apel A.K."/>
            <person name="Weber T."/>
            <person name="Nieselt K."/>
            <person name="Hanssen F."/>
            <person name="Czemmel S."/>
            <person name="Nahnsen S."/>
            <person name="Gross H."/>
        </authorList>
    </citation>
    <scope>NUCLEOTIDE SEQUENCE [LARGE SCALE GENOMIC DNA]</scope>
    <source>
        <strain evidence="2 3">ATCC 31962</strain>
    </source>
</reference>
<dbReference type="SUPFAM" id="SSF46955">
    <property type="entry name" value="Putative DNA-binding domain"/>
    <property type="match status" value="1"/>
</dbReference>
<dbReference type="Pfam" id="PF12728">
    <property type="entry name" value="HTH_17"/>
    <property type="match status" value="1"/>
</dbReference>
<protein>
    <submittedName>
        <fullName evidence="2">Helix-turn-helix domain-containing protein</fullName>
    </submittedName>
</protein>
<dbReference type="Proteomes" id="UP000321323">
    <property type="component" value="Chromosome"/>
</dbReference>
<name>A0ABZ1ULM9_9BURK</name>
<gene>
    <name evidence="2" type="ORF">E7V67_000685</name>
</gene>
<evidence type="ECO:0000313" key="2">
    <source>
        <dbReference type="EMBL" id="WUR13655.1"/>
    </source>
</evidence>
<dbReference type="NCBIfam" id="TIGR01764">
    <property type="entry name" value="excise"/>
    <property type="match status" value="1"/>
</dbReference>
<evidence type="ECO:0000259" key="1">
    <source>
        <dbReference type="Pfam" id="PF12728"/>
    </source>
</evidence>
<feature type="domain" description="Helix-turn-helix" evidence="1">
    <location>
        <begin position="84"/>
        <end position="132"/>
    </location>
</feature>
<keyword evidence="3" id="KW-1185">Reference proteome</keyword>
<dbReference type="InterPro" id="IPR010093">
    <property type="entry name" value="SinI_DNA-bd"/>
</dbReference>